<keyword evidence="4" id="KW-0326">Glycosidase</keyword>
<dbReference type="EMBL" id="SNRY01000037">
    <property type="protein sequence ID" value="KAA6349915.1"/>
    <property type="molecule type" value="Genomic_DNA"/>
</dbReference>
<evidence type="ECO:0008006" key="6">
    <source>
        <dbReference type="Google" id="ProtNLM"/>
    </source>
</evidence>
<reference evidence="5" key="1">
    <citation type="submission" date="2019-03" db="EMBL/GenBank/DDBJ databases">
        <title>Single cell metagenomics reveals metabolic interactions within the superorganism composed of flagellate Streblomastix strix and complex community of Bacteroidetes bacteria on its surface.</title>
        <authorList>
            <person name="Treitli S.C."/>
            <person name="Kolisko M."/>
            <person name="Husnik F."/>
            <person name="Keeling P."/>
            <person name="Hampl V."/>
        </authorList>
    </citation>
    <scope>NUCLEOTIDE SEQUENCE</scope>
    <source>
        <strain evidence="5">STM</strain>
    </source>
</reference>
<evidence type="ECO:0000256" key="3">
    <source>
        <dbReference type="ARBA" id="ARBA00022801"/>
    </source>
</evidence>
<dbReference type="Gene3D" id="2.115.10.20">
    <property type="entry name" value="Glycosyl hydrolase domain, family 43"/>
    <property type="match status" value="1"/>
</dbReference>
<comment type="caution">
    <text evidence="5">The sequence shown here is derived from an EMBL/GenBank/DDBJ whole genome shotgun (WGS) entry which is preliminary data.</text>
</comment>
<dbReference type="PANTHER" id="PTHR43301">
    <property type="entry name" value="ARABINAN ENDO-1,5-ALPHA-L-ARABINOSIDASE"/>
    <property type="match status" value="1"/>
</dbReference>
<dbReference type="GO" id="GO:0004553">
    <property type="term" value="F:hydrolase activity, hydrolyzing O-glycosyl compounds"/>
    <property type="evidence" value="ECO:0007669"/>
    <property type="project" value="InterPro"/>
</dbReference>
<organism evidence="5">
    <name type="scientific">termite gut metagenome</name>
    <dbReference type="NCBI Taxonomy" id="433724"/>
    <lineage>
        <taxon>unclassified sequences</taxon>
        <taxon>metagenomes</taxon>
        <taxon>organismal metagenomes</taxon>
    </lineage>
</organism>
<dbReference type="CDD" id="cd08983">
    <property type="entry name" value="GH43_Bt3655-like"/>
    <property type="match status" value="1"/>
</dbReference>
<dbReference type="InterPro" id="IPR050727">
    <property type="entry name" value="GH43_arabinanases"/>
</dbReference>
<comment type="pathway">
    <text evidence="1">Glycan metabolism; L-arabinan degradation.</text>
</comment>
<dbReference type="AlphaFoldDB" id="A0A5J4SXI0"/>
<protein>
    <recommendedName>
        <fullName evidence="6">Arabinosidase</fullName>
    </recommendedName>
</protein>
<dbReference type="SUPFAM" id="SSF75005">
    <property type="entry name" value="Arabinanase/levansucrase/invertase"/>
    <property type="match status" value="1"/>
</dbReference>
<comment type="similarity">
    <text evidence="2">Belongs to the glycosyl hydrolase 43 family.</text>
</comment>
<dbReference type="PANTHER" id="PTHR43301:SF3">
    <property type="entry name" value="ARABINAN ENDO-1,5-ALPHA-L-ARABINOSIDASE A-RELATED"/>
    <property type="match status" value="1"/>
</dbReference>
<name>A0A5J4SXI0_9ZZZZ</name>
<accession>A0A5J4SXI0</accession>
<gene>
    <name evidence="5" type="ORF">EZS27_002706</name>
</gene>
<keyword evidence="3" id="KW-0378">Hydrolase</keyword>
<dbReference type="PROSITE" id="PS51257">
    <property type="entry name" value="PROKAR_LIPOPROTEIN"/>
    <property type="match status" value="1"/>
</dbReference>
<evidence type="ECO:0000256" key="2">
    <source>
        <dbReference type="ARBA" id="ARBA00009865"/>
    </source>
</evidence>
<dbReference type="GO" id="GO:0005975">
    <property type="term" value="P:carbohydrate metabolic process"/>
    <property type="evidence" value="ECO:0007669"/>
    <property type="project" value="InterPro"/>
</dbReference>
<dbReference type="Pfam" id="PF04616">
    <property type="entry name" value="Glyco_hydro_43"/>
    <property type="match status" value="1"/>
</dbReference>
<dbReference type="InterPro" id="IPR006710">
    <property type="entry name" value="Glyco_hydro_43"/>
</dbReference>
<evidence type="ECO:0000256" key="1">
    <source>
        <dbReference type="ARBA" id="ARBA00004834"/>
    </source>
</evidence>
<proteinExistence type="inferred from homology"/>
<evidence type="ECO:0000256" key="4">
    <source>
        <dbReference type="ARBA" id="ARBA00023295"/>
    </source>
</evidence>
<dbReference type="InterPro" id="IPR023296">
    <property type="entry name" value="Glyco_hydro_beta-prop_sf"/>
</dbReference>
<sequence>MKKIVVLLMVSCLLFFVSCKQQGQEKEFYVFTSFHEPADEGLRYLYSEDGIHWDSIPGIWLKPKVGNQEIMRDPSIVHTPEGIYHLVWTSSWKDDLCFGYAYSSDLKNWSEQQTFSVMAYEPTTVNTWAPEIFYDDEKEKFIVVWASCIPGRFEQGEEEYANNHRLFYITTKDFKTVSETKLFYDPGFSSIDAMIVKRASKDYVLVFKDNTRQERNIKVAFAESPIGPYSPASKGFTEMYTEGPTIGKIGDEYWIYFDAYRKKTYGAVMTKDFINFTDKSDDIKIPNGHKHGTIFKAPESVVKGLLLK</sequence>
<evidence type="ECO:0000313" key="5">
    <source>
        <dbReference type="EMBL" id="KAA6349915.1"/>
    </source>
</evidence>